<dbReference type="AlphaFoldDB" id="A0A8S0XVW4"/>
<dbReference type="InterPro" id="IPR032675">
    <property type="entry name" value="LRR_dom_sf"/>
</dbReference>
<dbReference type="OrthoDB" id="3541472at2759"/>
<evidence type="ECO:0000313" key="1">
    <source>
        <dbReference type="EMBL" id="CAA7266671.1"/>
    </source>
</evidence>
<proteinExistence type="predicted"/>
<name>A0A8S0XVW4_CYCAE</name>
<dbReference type="Proteomes" id="UP000467700">
    <property type="component" value="Unassembled WGS sequence"/>
</dbReference>
<protein>
    <submittedName>
        <fullName evidence="1">Uncharacterized protein</fullName>
    </submittedName>
</protein>
<dbReference type="Gene3D" id="3.80.10.10">
    <property type="entry name" value="Ribonuclease Inhibitor"/>
    <property type="match status" value="1"/>
</dbReference>
<gene>
    <name evidence="1" type="ORF">AAE3_LOCUS8938</name>
</gene>
<keyword evidence="2" id="KW-1185">Reference proteome</keyword>
<accession>A0A8S0XVW4</accession>
<dbReference type="EMBL" id="CACVBS010000056">
    <property type="protein sequence ID" value="CAA7266671.1"/>
    <property type="molecule type" value="Genomic_DNA"/>
</dbReference>
<comment type="caution">
    <text evidence="1">The sequence shown here is derived from an EMBL/GenBank/DDBJ whole genome shotgun (WGS) entry which is preliminary data.</text>
</comment>
<reference evidence="1 2" key="1">
    <citation type="submission" date="2020-01" db="EMBL/GenBank/DDBJ databases">
        <authorList>
            <person name="Gupta K D."/>
        </authorList>
    </citation>
    <scope>NUCLEOTIDE SEQUENCE [LARGE SCALE GENOMIC DNA]</scope>
</reference>
<sequence>MTSLPELPLEILLQICALSKEKSYVSTVYIDLSKSTPAESKDRLSSLSNGDAPAIARAAKCLMINTIVATNGADVVDALREALNNFQGLEAVIWHMGEQDLDEIVLKALITLPKLRELSLRTSSAQIAVPLDAFSHLQHLDIADDTENFSPDSPQGGTFESLGELIAKTSELSSVRVKRTGYGYESEGVNAAASLHQLFSRCSPEEPRVLQRLALHSMLVRINARTAPHLRHLVSLELTNIWEPRRSAPTSYSPFAWHPNKFLNSLNVENDPDSAIKKVGSTLEEIWTAILAMDLKLEEIVVDTVCPALLKYLESYSGLKKLVLRRISSQTAEASDELATSFYGGPLRSHADTLETLLISAMFNGLWCFGEHNSDALTELKSLKVFGMSLSPRWPAPGKYTNQDVIVMEFLEFATTSFPKLQILKVSFGRPEELRTNMFAAGDPRQFLAVQRAIAHGIGEFEEQHLSSPPTTNLPLEIHFVKKCWRPEYLCRETDSSGVGGWCLQETILDSEKYL</sequence>
<organism evidence="1 2">
    <name type="scientific">Cyclocybe aegerita</name>
    <name type="common">Black poplar mushroom</name>
    <name type="synonym">Agrocybe aegerita</name>
    <dbReference type="NCBI Taxonomy" id="1973307"/>
    <lineage>
        <taxon>Eukaryota</taxon>
        <taxon>Fungi</taxon>
        <taxon>Dikarya</taxon>
        <taxon>Basidiomycota</taxon>
        <taxon>Agaricomycotina</taxon>
        <taxon>Agaricomycetes</taxon>
        <taxon>Agaricomycetidae</taxon>
        <taxon>Agaricales</taxon>
        <taxon>Agaricineae</taxon>
        <taxon>Bolbitiaceae</taxon>
        <taxon>Cyclocybe</taxon>
    </lineage>
</organism>
<evidence type="ECO:0000313" key="2">
    <source>
        <dbReference type="Proteomes" id="UP000467700"/>
    </source>
</evidence>